<evidence type="ECO:0000313" key="10">
    <source>
        <dbReference type="Proteomes" id="UP000632659"/>
    </source>
</evidence>
<feature type="transmembrane region" description="Helical" evidence="7">
    <location>
        <begin position="83"/>
        <end position="103"/>
    </location>
</feature>
<sequence length="317" mass="34113">MERTASFFQKNTVILLCATLCCVLWGSAYPCVKIGYELFSITEADTFGKILFAGYRFALAGVIVIFFASIFQKKLILPKRKNWGGIVLLSVFQTSLQYMFFYIGMSYTSGVKGAILNSFGTFIAVILAHFFYRNDRLNWSKGIGCIIGMAGVVLVNLNGVSDLQGGFRFLGEGFVILAAASFAVSFLISKKVSAGEDSAAVTGYNLAIGGLILVLIGKAGGASFSDLSMKAVLLLLYMAVLSSAAFSLWTILLKYNRMGKISVYNFLVPVFGALLSAVFLGEEIFSVKSISALVLVCAGIYIVNCQKEPAEELGGNG</sequence>
<organism evidence="9 10">
    <name type="scientific">Massiliimalia timonensis</name>
    <dbReference type="NCBI Taxonomy" id="1987501"/>
    <lineage>
        <taxon>Bacteria</taxon>
        <taxon>Bacillati</taxon>
        <taxon>Bacillota</taxon>
        <taxon>Clostridia</taxon>
        <taxon>Eubacteriales</taxon>
        <taxon>Oscillospiraceae</taxon>
        <taxon>Massiliimalia</taxon>
    </lineage>
</organism>
<comment type="caution">
    <text evidence="9">The sequence shown here is derived from an EMBL/GenBank/DDBJ whole genome shotgun (WGS) entry which is preliminary data.</text>
</comment>
<evidence type="ECO:0000256" key="4">
    <source>
        <dbReference type="ARBA" id="ARBA00022692"/>
    </source>
</evidence>
<evidence type="ECO:0000256" key="6">
    <source>
        <dbReference type="ARBA" id="ARBA00023136"/>
    </source>
</evidence>
<feature type="domain" description="EamA" evidence="8">
    <location>
        <begin position="171"/>
        <end position="304"/>
    </location>
</feature>
<comment type="similarity">
    <text evidence="2">Belongs to the EamA transporter family.</text>
</comment>
<evidence type="ECO:0000256" key="5">
    <source>
        <dbReference type="ARBA" id="ARBA00022989"/>
    </source>
</evidence>
<reference evidence="9" key="1">
    <citation type="submission" date="2020-08" db="EMBL/GenBank/DDBJ databases">
        <title>Genome public.</title>
        <authorList>
            <person name="Liu C."/>
            <person name="Sun Q."/>
        </authorList>
    </citation>
    <scope>NUCLEOTIDE SEQUENCE</scope>
    <source>
        <strain evidence="9">NSJ-15</strain>
    </source>
</reference>
<keyword evidence="4 7" id="KW-0812">Transmembrane</keyword>
<evidence type="ECO:0000256" key="7">
    <source>
        <dbReference type="SAM" id="Phobius"/>
    </source>
</evidence>
<dbReference type="PANTHER" id="PTHR32322:SF18">
    <property type="entry name" value="S-ADENOSYLMETHIONINE_S-ADENOSYLHOMOCYSTEINE TRANSPORTER"/>
    <property type="match status" value="1"/>
</dbReference>
<dbReference type="GO" id="GO:0005886">
    <property type="term" value="C:plasma membrane"/>
    <property type="evidence" value="ECO:0007669"/>
    <property type="project" value="UniProtKB-SubCell"/>
</dbReference>
<dbReference type="InterPro" id="IPR000620">
    <property type="entry name" value="EamA_dom"/>
</dbReference>
<feature type="transmembrane region" description="Helical" evidence="7">
    <location>
        <begin position="169"/>
        <end position="188"/>
    </location>
</feature>
<feature type="transmembrane region" description="Helical" evidence="7">
    <location>
        <begin position="263"/>
        <end position="280"/>
    </location>
</feature>
<dbReference type="Pfam" id="PF00892">
    <property type="entry name" value="EamA"/>
    <property type="match status" value="2"/>
</dbReference>
<evidence type="ECO:0000256" key="3">
    <source>
        <dbReference type="ARBA" id="ARBA00022475"/>
    </source>
</evidence>
<feature type="domain" description="EamA" evidence="8">
    <location>
        <begin position="15"/>
        <end position="156"/>
    </location>
</feature>
<dbReference type="Proteomes" id="UP000632659">
    <property type="component" value="Unassembled WGS sequence"/>
</dbReference>
<feature type="transmembrane region" description="Helical" evidence="7">
    <location>
        <begin position="231"/>
        <end position="251"/>
    </location>
</feature>
<evidence type="ECO:0000259" key="8">
    <source>
        <dbReference type="Pfam" id="PF00892"/>
    </source>
</evidence>
<protein>
    <submittedName>
        <fullName evidence="9">DMT family transporter</fullName>
    </submittedName>
</protein>
<feature type="transmembrane region" description="Helical" evidence="7">
    <location>
        <begin position="52"/>
        <end position="71"/>
    </location>
</feature>
<dbReference type="RefSeq" id="WP_093988443.1">
    <property type="nucleotide sequence ID" value="NZ_FYDD01000003.1"/>
</dbReference>
<feature type="transmembrane region" description="Helical" evidence="7">
    <location>
        <begin position="286"/>
        <end position="303"/>
    </location>
</feature>
<keyword evidence="6 7" id="KW-0472">Membrane</keyword>
<gene>
    <name evidence="9" type="ORF">H8702_02680</name>
</gene>
<evidence type="ECO:0000313" key="9">
    <source>
        <dbReference type="EMBL" id="MBC8610027.1"/>
    </source>
</evidence>
<evidence type="ECO:0000256" key="1">
    <source>
        <dbReference type="ARBA" id="ARBA00004651"/>
    </source>
</evidence>
<dbReference type="InterPro" id="IPR037185">
    <property type="entry name" value="EmrE-like"/>
</dbReference>
<dbReference type="AlphaFoldDB" id="A0A8J6PA47"/>
<dbReference type="SUPFAM" id="SSF103481">
    <property type="entry name" value="Multidrug resistance efflux transporter EmrE"/>
    <property type="match status" value="2"/>
</dbReference>
<feature type="transmembrane region" description="Helical" evidence="7">
    <location>
        <begin position="200"/>
        <end position="219"/>
    </location>
</feature>
<dbReference type="EMBL" id="JACRTL010000001">
    <property type="protein sequence ID" value="MBC8610027.1"/>
    <property type="molecule type" value="Genomic_DNA"/>
</dbReference>
<dbReference type="OrthoDB" id="3190463at2"/>
<keyword evidence="5 7" id="KW-1133">Transmembrane helix</keyword>
<proteinExistence type="inferred from homology"/>
<name>A0A8J6PA47_9FIRM</name>
<dbReference type="InterPro" id="IPR050638">
    <property type="entry name" value="AA-Vitamin_Transporters"/>
</dbReference>
<feature type="transmembrane region" description="Helical" evidence="7">
    <location>
        <begin position="115"/>
        <end position="132"/>
    </location>
</feature>
<evidence type="ECO:0000256" key="2">
    <source>
        <dbReference type="ARBA" id="ARBA00007362"/>
    </source>
</evidence>
<accession>A0A8J6PA47</accession>
<keyword evidence="10" id="KW-1185">Reference proteome</keyword>
<keyword evidence="3" id="KW-1003">Cell membrane</keyword>
<dbReference type="PANTHER" id="PTHR32322">
    <property type="entry name" value="INNER MEMBRANE TRANSPORTER"/>
    <property type="match status" value="1"/>
</dbReference>
<comment type="subcellular location">
    <subcellularLocation>
        <location evidence="1">Cell membrane</location>
        <topology evidence="1">Multi-pass membrane protein</topology>
    </subcellularLocation>
</comment>
<feature type="transmembrane region" description="Helical" evidence="7">
    <location>
        <begin position="139"/>
        <end position="157"/>
    </location>
</feature>